<keyword evidence="8" id="KW-0472">Membrane</keyword>
<dbReference type="Gene3D" id="2.60.40.10">
    <property type="entry name" value="Immunoglobulins"/>
    <property type="match status" value="1"/>
</dbReference>
<dbReference type="SUPFAM" id="SSF63825">
    <property type="entry name" value="YWTD domain"/>
    <property type="match status" value="1"/>
</dbReference>
<dbReference type="InterPro" id="IPR013783">
    <property type="entry name" value="Ig-like_fold"/>
</dbReference>
<dbReference type="AlphaFoldDB" id="A0A2U1ZRR5"/>
<comment type="caution">
    <text evidence="10">The sequence shown here is derived from an EMBL/GenBank/DDBJ whole genome shotgun (WGS) entry which is preliminary data.</text>
</comment>
<keyword evidence="11" id="KW-1185">Reference proteome</keyword>
<keyword evidence="8" id="KW-0812">Transmembrane</keyword>
<keyword evidence="3" id="KW-0732">Signal</keyword>
<feature type="transmembrane region" description="Helical" evidence="8">
    <location>
        <begin position="762"/>
        <end position="782"/>
    </location>
</feature>
<evidence type="ECO:0000256" key="6">
    <source>
        <dbReference type="ARBA" id="ARBA00023326"/>
    </source>
</evidence>
<keyword evidence="4" id="KW-0572">Peptidoglycan-anchor</keyword>
<dbReference type="EMBL" id="PYHR01000002">
    <property type="protein sequence ID" value="PWD49667.1"/>
    <property type="molecule type" value="Genomic_DNA"/>
</dbReference>
<dbReference type="Proteomes" id="UP000245166">
    <property type="component" value="Unassembled WGS sequence"/>
</dbReference>
<name>A0A2U1ZRR5_9MICO</name>
<evidence type="ECO:0000256" key="8">
    <source>
        <dbReference type="SAM" id="Phobius"/>
    </source>
</evidence>
<evidence type="ECO:0000256" key="1">
    <source>
        <dbReference type="ARBA" id="ARBA00022512"/>
    </source>
</evidence>
<dbReference type="NCBIfam" id="TIGR01167">
    <property type="entry name" value="LPXTG_anchor"/>
    <property type="match status" value="1"/>
</dbReference>
<evidence type="ECO:0000256" key="7">
    <source>
        <dbReference type="SAM" id="MobiDB-lite"/>
    </source>
</evidence>
<dbReference type="SUPFAM" id="SSF49265">
    <property type="entry name" value="Fibronectin type III"/>
    <property type="match status" value="1"/>
</dbReference>
<keyword evidence="2" id="KW-0964">Secreted</keyword>
<keyword evidence="5" id="KW-0378">Hydrolase</keyword>
<evidence type="ECO:0000256" key="2">
    <source>
        <dbReference type="ARBA" id="ARBA00022525"/>
    </source>
</evidence>
<accession>A0A2U1ZRR5</accession>
<dbReference type="CDD" id="cd00063">
    <property type="entry name" value="FN3"/>
    <property type="match status" value="1"/>
</dbReference>
<evidence type="ECO:0000256" key="4">
    <source>
        <dbReference type="ARBA" id="ARBA00023088"/>
    </source>
</evidence>
<keyword evidence="5" id="KW-0326">Glycosidase</keyword>
<organism evidence="10 11">
    <name type="scientific">Serinibacter arcticus</name>
    <dbReference type="NCBI Taxonomy" id="1655435"/>
    <lineage>
        <taxon>Bacteria</taxon>
        <taxon>Bacillati</taxon>
        <taxon>Actinomycetota</taxon>
        <taxon>Actinomycetes</taxon>
        <taxon>Micrococcales</taxon>
        <taxon>Beutenbergiaceae</taxon>
        <taxon>Serinibacter</taxon>
    </lineage>
</organism>
<dbReference type="RefSeq" id="WP_109228050.1">
    <property type="nucleotide sequence ID" value="NZ_PYHR01000002.1"/>
</dbReference>
<dbReference type="PROSITE" id="PS50853">
    <property type="entry name" value="FN3"/>
    <property type="match status" value="1"/>
</dbReference>
<feature type="region of interest" description="Disordered" evidence="7">
    <location>
        <begin position="693"/>
        <end position="753"/>
    </location>
</feature>
<dbReference type="GO" id="GO:0000272">
    <property type="term" value="P:polysaccharide catabolic process"/>
    <property type="evidence" value="ECO:0007669"/>
    <property type="project" value="UniProtKB-KW"/>
</dbReference>
<proteinExistence type="predicted"/>
<evidence type="ECO:0000313" key="10">
    <source>
        <dbReference type="EMBL" id="PWD49667.1"/>
    </source>
</evidence>
<dbReference type="SMART" id="SM00060">
    <property type="entry name" value="FN3"/>
    <property type="match status" value="1"/>
</dbReference>
<feature type="compositionally biased region" description="Pro residues" evidence="7">
    <location>
        <begin position="716"/>
        <end position="725"/>
    </location>
</feature>
<dbReference type="InterPro" id="IPR036116">
    <property type="entry name" value="FN3_sf"/>
</dbReference>
<sequence>MTLTQDGMAWVNDPDFLLSSVTNTRKAIRIFNPDVTESALSFGTGGWPQRYQPGVFDYSVGSARMANGNIIITSQTPELLKEHRVDGTFVRNIYLHQPAGTAYAGDPGYRSPYAVAVDPADGTLLVGYIDPGTGNSGFIERIDPDACTTETITNPAGAVRDRCTVLDTIGVGTFPNGNGSSGTSAAVTFSIQVDPTTQDVYVAARSGLAYVFGQDGTPKGRFSAFGTGAGNGQISSAIRGIAFDERGFLYATVGEGTAATRVEIFARTPDPITELTAAYTSTSLTEATLAWDALPTGVTDDAQTPLRDYVVEQSIDGGTTWSVVPTPVTTSTGATVTGLDPVLAYQFRVSAWNEAGNGDTAVVPLLAPEPGGFTVTKTVTGSPEAITLVGDTAFEVTYAVDGVPAAQPLTIADGEIATVGDLPAGAVVTLQETPAAAPGVTFGTPRFLVDGVESTSLTITADEIVAVVLENPAEVVPPALGGFSLTKTVTGSPAAIAAVGPTDFEVTYTVDGVPAAQPLLVAHGETVSVVDLPAGADVTLAESPTPVAGVTFGAPRFVVDGIETTTLTVVEGVAATVVLENPAEIVPPTPGAIEISKVVSGPQAAIDAVGQTAFEVTYSVDGTPAAQSVVIRHRGTVTLGELPAGAVVALAETPASATGVTFGAPIFSVDGVATSSVTIVAGETVEVILENPATLTASGSPTGPPTATPTTSSPTATPPATPPSSPAATTPGPHPATTSAAPGGTARTTAAGTLPRTGASSLGYVAGAGAILLAVGTVVLVLRRRTAELTE</sequence>
<feature type="compositionally biased region" description="Low complexity" evidence="7">
    <location>
        <begin position="726"/>
        <end position="753"/>
    </location>
</feature>
<dbReference type="InterPro" id="IPR046022">
    <property type="entry name" value="DUF5979"/>
</dbReference>
<reference evidence="10 11" key="1">
    <citation type="submission" date="2018-03" db="EMBL/GenBank/DDBJ databases">
        <title>Genome assembly of novel Miniimonas species PCH200.</title>
        <authorList>
            <person name="Thakur V."/>
            <person name="Kumar V."/>
            <person name="Singh D."/>
        </authorList>
    </citation>
    <scope>NUCLEOTIDE SEQUENCE [LARGE SCALE GENOMIC DNA]</scope>
    <source>
        <strain evidence="10 11">PCH200</strain>
    </source>
</reference>
<evidence type="ECO:0000259" key="9">
    <source>
        <dbReference type="PROSITE" id="PS50853"/>
    </source>
</evidence>
<evidence type="ECO:0000313" key="11">
    <source>
        <dbReference type="Proteomes" id="UP000245166"/>
    </source>
</evidence>
<keyword evidence="6" id="KW-0624">Polysaccharide degradation</keyword>
<dbReference type="Pfam" id="PF00041">
    <property type="entry name" value="fn3"/>
    <property type="match status" value="1"/>
</dbReference>
<dbReference type="InterPro" id="IPR019931">
    <property type="entry name" value="LPXTG_anchor"/>
</dbReference>
<dbReference type="InterPro" id="IPR003961">
    <property type="entry name" value="FN3_dom"/>
</dbReference>
<keyword evidence="6" id="KW-0119">Carbohydrate metabolism</keyword>
<dbReference type="OrthoDB" id="4986608at2"/>
<keyword evidence="8" id="KW-1133">Transmembrane helix</keyword>
<evidence type="ECO:0000256" key="5">
    <source>
        <dbReference type="ARBA" id="ARBA00023295"/>
    </source>
</evidence>
<dbReference type="Pfam" id="PF19407">
    <property type="entry name" value="DUF5979"/>
    <property type="match status" value="3"/>
</dbReference>
<feature type="domain" description="Fibronectin type-III" evidence="9">
    <location>
        <begin position="271"/>
        <end position="371"/>
    </location>
</feature>
<dbReference type="Pfam" id="PF00746">
    <property type="entry name" value="Gram_pos_anchor"/>
    <property type="match status" value="1"/>
</dbReference>
<gene>
    <name evidence="10" type="ORF">C8046_02020</name>
</gene>
<dbReference type="GO" id="GO:0016798">
    <property type="term" value="F:hydrolase activity, acting on glycosyl bonds"/>
    <property type="evidence" value="ECO:0007669"/>
    <property type="project" value="UniProtKB-KW"/>
</dbReference>
<protein>
    <recommendedName>
        <fullName evidence="9">Fibronectin type-III domain-containing protein</fullName>
    </recommendedName>
</protein>
<evidence type="ECO:0000256" key="3">
    <source>
        <dbReference type="ARBA" id="ARBA00022729"/>
    </source>
</evidence>
<keyword evidence="1" id="KW-0134">Cell wall</keyword>